<accession>A0ABU8VQ01</accession>
<proteinExistence type="predicted"/>
<feature type="repeat" description="TPR" evidence="1">
    <location>
        <begin position="178"/>
        <end position="211"/>
    </location>
</feature>
<evidence type="ECO:0000256" key="1">
    <source>
        <dbReference type="PROSITE-ProRule" id="PRU00339"/>
    </source>
</evidence>
<sequence>MTLDHPETPHTLRSIQEMLGLSRGAIAGLIANGFVSPKRGPRNAYRFSFRDVVLLRTAHDLQQADIPTRKILRALQRLKATLPEELPLTGLRITAVGNSIAVHDRESRWEAETGQLLMDFDVAATRGSVAFVDRRRDATPPAVSAEALFARAEALEANDMKAAEAIYREVLAISPDFADAYLNLGAILCESDRQAEAARLYDEAVQRLPDAPLLHFNHAVALEDLGRLDEAIRSYERCLKLDPTIGDAHFNVGRLYDHLGHRREAIRHFSAYRRLQK</sequence>
<evidence type="ECO:0000313" key="2">
    <source>
        <dbReference type="EMBL" id="MEJ8815401.1"/>
    </source>
</evidence>
<evidence type="ECO:0000313" key="3">
    <source>
        <dbReference type="Proteomes" id="UP001365846"/>
    </source>
</evidence>
<feature type="repeat" description="TPR" evidence="1">
    <location>
        <begin position="212"/>
        <end position="245"/>
    </location>
</feature>
<reference evidence="2 3" key="1">
    <citation type="submission" date="2024-03" db="EMBL/GenBank/DDBJ databases">
        <title>Novel species of the genus Variovorax.</title>
        <authorList>
            <person name="Liu Q."/>
            <person name="Xin Y.-H."/>
        </authorList>
    </citation>
    <scope>NUCLEOTIDE SEQUENCE [LARGE SCALE GENOMIC DNA]</scope>
    <source>
        <strain evidence="2 3">KACC 18899</strain>
    </source>
</reference>
<dbReference type="Pfam" id="PF14559">
    <property type="entry name" value="TPR_19"/>
    <property type="match status" value="1"/>
</dbReference>
<dbReference type="InterPro" id="IPR019734">
    <property type="entry name" value="TPR_rpt"/>
</dbReference>
<dbReference type="SMART" id="SM00028">
    <property type="entry name" value="TPR"/>
    <property type="match status" value="3"/>
</dbReference>
<name>A0ABU8VQ01_9BURK</name>
<keyword evidence="1" id="KW-0802">TPR repeat</keyword>
<dbReference type="PANTHER" id="PTHR44998">
    <property type="match status" value="1"/>
</dbReference>
<keyword evidence="3" id="KW-1185">Reference proteome</keyword>
<dbReference type="Proteomes" id="UP001365846">
    <property type="component" value="Unassembled WGS sequence"/>
</dbReference>
<dbReference type="InterPro" id="IPR011990">
    <property type="entry name" value="TPR-like_helical_dom_sf"/>
</dbReference>
<dbReference type="RefSeq" id="WP_340360613.1">
    <property type="nucleotide sequence ID" value="NZ_JBBKZU010000020.1"/>
</dbReference>
<dbReference type="EMBL" id="JBBKZU010000020">
    <property type="protein sequence ID" value="MEJ8815401.1"/>
    <property type="molecule type" value="Genomic_DNA"/>
</dbReference>
<gene>
    <name evidence="2" type="ORF">WKW77_30355</name>
</gene>
<dbReference type="SUPFAM" id="SSF48452">
    <property type="entry name" value="TPR-like"/>
    <property type="match status" value="1"/>
</dbReference>
<dbReference type="Gene3D" id="1.25.40.10">
    <property type="entry name" value="Tetratricopeptide repeat domain"/>
    <property type="match status" value="1"/>
</dbReference>
<protein>
    <submittedName>
        <fullName evidence="2">Tetratricopeptide repeat protein</fullName>
    </submittedName>
</protein>
<dbReference type="PANTHER" id="PTHR44998:SF1">
    <property type="entry name" value="UDP-N-ACETYLGLUCOSAMINE--PEPTIDE N-ACETYLGLUCOSAMINYLTRANSFERASE 110 KDA SUBUNIT"/>
    <property type="match status" value="1"/>
</dbReference>
<organism evidence="2 3">
    <name type="scientific">Variovorax ureilyticus</name>
    <dbReference type="NCBI Taxonomy" id="1836198"/>
    <lineage>
        <taxon>Bacteria</taxon>
        <taxon>Pseudomonadati</taxon>
        <taxon>Pseudomonadota</taxon>
        <taxon>Betaproteobacteria</taxon>
        <taxon>Burkholderiales</taxon>
        <taxon>Comamonadaceae</taxon>
        <taxon>Variovorax</taxon>
    </lineage>
</organism>
<dbReference type="Pfam" id="PF13181">
    <property type="entry name" value="TPR_8"/>
    <property type="match status" value="1"/>
</dbReference>
<comment type="caution">
    <text evidence="2">The sequence shown here is derived from an EMBL/GenBank/DDBJ whole genome shotgun (WGS) entry which is preliminary data.</text>
</comment>
<dbReference type="PROSITE" id="PS50005">
    <property type="entry name" value="TPR"/>
    <property type="match status" value="2"/>
</dbReference>